<dbReference type="OrthoDB" id="4662630at2759"/>
<sequence>MKSLTLSLATTILLSTTPLAAAKTYTTNIPVKEISGAWTITGNAITWTEDGFKTSIDCDDQAGNKKLSLSGDKKFAGCCLAGQRLLGSPATAFDCCAENHDLVGSKEAGYRCCPEGETYDGTTCKAAEPVCQNGKVLKDGKCVCGKGTKEDENGVCKAVKCDSGLKTGKCYTFTGENGHRLGFGGSWFITSPESMSLKSGRFKLCKDEACAAGEAISPADQIFIKDIHGNPGNGLLPNRWLNAAMNGNHVGKTDQFAQAGKFALTKWPCGKYCLGGFEYGLGPACPSATPALTFFQNDKQACVPFELTEVPCDVKAEENNCIWKTSADQCCGGVVDCKGR</sequence>
<dbReference type="Proteomes" id="UP000234275">
    <property type="component" value="Unassembled WGS sequence"/>
</dbReference>
<proteinExistence type="predicted"/>
<accession>A0A2I2GKI4</accession>
<evidence type="ECO:0000313" key="3">
    <source>
        <dbReference type="Proteomes" id="UP000234275"/>
    </source>
</evidence>
<feature type="signal peptide" evidence="1">
    <location>
        <begin position="1"/>
        <end position="22"/>
    </location>
</feature>
<keyword evidence="3" id="KW-1185">Reference proteome</keyword>
<keyword evidence="1" id="KW-0732">Signal</keyword>
<dbReference type="AlphaFoldDB" id="A0A2I2GKI4"/>
<gene>
    <name evidence="2" type="ORF">P170DRAFT_404443</name>
</gene>
<reference evidence="2 3" key="1">
    <citation type="submission" date="2016-12" db="EMBL/GenBank/DDBJ databases">
        <title>The genomes of Aspergillus section Nigri reveals drivers in fungal speciation.</title>
        <authorList>
            <consortium name="DOE Joint Genome Institute"/>
            <person name="Vesth T.C."/>
            <person name="Nybo J."/>
            <person name="Theobald S."/>
            <person name="Brandl J."/>
            <person name="Frisvad J.C."/>
            <person name="Nielsen K.F."/>
            <person name="Lyhne E.K."/>
            <person name="Kogle M.E."/>
            <person name="Kuo A."/>
            <person name="Riley R."/>
            <person name="Clum A."/>
            <person name="Nolan M."/>
            <person name="Lipzen A."/>
            <person name="Salamov A."/>
            <person name="Henrissat B."/>
            <person name="Wiebenga A."/>
            <person name="De Vries R.P."/>
            <person name="Grigoriev I.V."/>
            <person name="Mortensen U.H."/>
            <person name="Andersen M.R."/>
            <person name="Baker S.E."/>
        </authorList>
    </citation>
    <scope>NUCLEOTIDE SEQUENCE [LARGE SCALE GENOMIC DNA]</scope>
    <source>
        <strain evidence="2 3">IBT 23096</strain>
    </source>
</reference>
<name>A0A2I2GKI4_9EURO</name>
<comment type="caution">
    <text evidence="2">The sequence shown here is derived from an EMBL/GenBank/DDBJ whole genome shotgun (WGS) entry which is preliminary data.</text>
</comment>
<dbReference type="RefSeq" id="XP_024708688.1">
    <property type="nucleotide sequence ID" value="XM_024846529.1"/>
</dbReference>
<organism evidence="2 3">
    <name type="scientific">Aspergillus steynii IBT 23096</name>
    <dbReference type="NCBI Taxonomy" id="1392250"/>
    <lineage>
        <taxon>Eukaryota</taxon>
        <taxon>Fungi</taxon>
        <taxon>Dikarya</taxon>
        <taxon>Ascomycota</taxon>
        <taxon>Pezizomycotina</taxon>
        <taxon>Eurotiomycetes</taxon>
        <taxon>Eurotiomycetidae</taxon>
        <taxon>Eurotiales</taxon>
        <taxon>Aspergillaceae</taxon>
        <taxon>Aspergillus</taxon>
        <taxon>Aspergillus subgen. Circumdati</taxon>
    </lineage>
</organism>
<dbReference type="GeneID" id="36554228"/>
<feature type="chain" id="PRO_5014181150" evidence="1">
    <location>
        <begin position="23"/>
        <end position="340"/>
    </location>
</feature>
<evidence type="ECO:0000313" key="2">
    <source>
        <dbReference type="EMBL" id="PLB53386.1"/>
    </source>
</evidence>
<protein>
    <submittedName>
        <fullName evidence="2">Cysteine-rich secreted protein</fullName>
    </submittedName>
</protein>
<dbReference type="EMBL" id="MSFO01000002">
    <property type="protein sequence ID" value="PLB53386.1"/>
    <property type="molecule type" value="Genomic_DNA"/>
</dbReference>
<evidence type="ECO:0000256" key="1">
    <source>
        <dbReference type="SAM" id="SignalP"/>
    </source>
</evidence>
<dbReference type="STRING" id="1392250.A0A2I2GKI4"/>
<dbReference type="VEuPathDB" id="FungiDB:P170DRAFT_404443"/>